<dbReference type="SUPFAM" id="SSF55729">
    <property type="entry name" value="Acyl-CoA N-acyltransferases (Nat)"/>
    <property type="match status" value="1"/>
</dbReference>
<sequence>MDASRITLRKFRPTDADDLFSWAGDDRVTRNLRWKTLESKQEALTFIREVCMPHPWRRSICIDDRSVGFISVFPGSGEDRCRADIGYAVAVEFWGQGIASKAVKMAIPQVFQDFPELVRLQAYVDVENKASHMVLEKAGFSKEGLLRKYLYLKGRVKDLIVYSILSKDESI</sequence>
<dbReference type="InterPro" id="IPR000182">
    <property type="entry name" value="GNAT_dom"/>
</dbReference>
<dbReference type="InterPro" id="IPR016181">
    <property type="entry name" value="Acyl_CoA_acyltransferase"/>
</dbReference>
<dbReference type="PANTHER" id="PTHR46067:SF16">
    <property type="entry name" value="N-ACETYLTRANSFERASE DOMAIN-CONTAINING PROTEIN"/>
    <property type="match status" value="1"/>
</dbReference>
<evidence type="ECO:0000313" key="3">
    <source>
        <dbReference type="Proteomes" id="UP001604336"/>
    </source>
</evidence>
<dbReference type="Pfam" id="PF13302">
    <property type="entry name" value="Acetyltransf_3"/>
    <property type="match status" value="1"/>
</dbReference>
<gene>
    <name evidence="2" type="ORF">Adt_30180</name>
</gene>
<dbReference type="EMBL" id="JBFOLK010000009">
    <property type="protein sequence ID" value="KAL2485424.1"/>
    <property type="molecule type" value="Genomic_DNA"/>
</dbReference>
<organism evidence="2 3">
    <name type="scientific">Abeliophyllum distichum</name>
    <dbReference type="NCBI Taxonomy" id="126358"/>
    <lineage>
        <taxon>Eukaryota</taxon>
        <taxon>Viridiplantae</taxon>
        <taxon>Streptophyta</taxon>
        <taxon>Embryophyta</taxon>
        <taxon>Tracheophyta</taxon>
        <taxon>Spermatophyta</taxon>
        <taxon>Magnoliopsida</taxon>
        <taxon>eudicotyledons</taxon>
        <taxon>Gunneridae</taxon>
        <taxon>Pentapetalae</taxon>
        <taxon>asterids</taxon>
        <taxon>lamiids</taxon>
        <taxon>Lamiales</taxon>
        <taxon>Oleaceae</taxon>
        <taxon>Forsythieae</taxon>
        <taxon>Abeliophyllum</taxon>
    </lineage>
</organism>
<feature type="domain" description="N-acetyltransferase" evidence="1">
    <location>
        <begin position="6"/>
        <end position="158"/>
    </location>
</feature>
<dbReference type="AlphaFoldDB" id="A0ABD1RDY5"/>
<comment type="caution">
    <text evidence="2">The sequence shown here is derived from an EMBL/GenBank/DDBJ whole genome shotgun (WGS) entry which is preliminary data.</text>
</comment>
<proteinExistence type="predicted"/>
<dbReference type="Proteomes" id="UP001604336">
    <property type="component" value="Unassembled WGS sequence"/>
</dbReference>
<dbReference type="PANTHER" id="PTHR46067">
    <property type="entry name" value="ACYL-COA N-ACYLTRANSFERASES (NAT) SUPERFAMILY PROTEIN"/>
    <property type="match status" value="1"/>
</dbReference>
<evidence type="ECO:0000313" key="2">
    <source>
        <dbReference type="EMBL" id="KAL2485424.1"/>
    </source>
</evidence>
<name>A0ABD1RDY5_9LAMI</name>
<keyword evidence="3" id="KW-1185">Reference proteome</keyword>
<evidence type="ECO:0000259" key="1">
    <source>
        <dbReference type="PROSITE" id="PS51186"/>
    </source>
</evidence>
<reference evidence="3" key="1">
    <citation type="submission" date="2024-07" db="EMBL/GenBank/DDBJ databases">
        <title>Two chromosome-level genome assemblies of Korean endemic species Abeliophyllum distichum and Forsythia ovata (Oleaceae).</title>
        <authorList>
            <person name="Jang H."/>
        </authorList>
    </citation>
    <scope>NUCLEOTIDE SEQUENCE [LARGE SCALE GENOMIC DNA]</scope>
</reference>
<accession>A0ABD1RDY5</accession>
<protein>
    <submittedName>
        <fullName evidence="2">Acyl-CoA N-acyltransferases (NAT) superfamily protein</fullName>
    </submittedName>
</protein>
<dbReference type="Gene3D" id="3.40.630.30">
    <property type="match status" value="1"/>
</dbReference>
<dbReference type="PROSITE" id="PS51186">
    <property type="entry name" value="GNAT"/>
    <property type="match status" value="1"/>
</dbReference>